<dbReference type="EMBL" id="JBHRSX010000007">
    <property type="protein sequence ID" value="MFC3200628.1"/>
    <property type="molecule type" value="Genomic_DNA"/>
</dbReference>
<organism evidence="1 2">
    <name type="scientific">Alteromonas oceani</name>
    <dbReference type="NCBI Taxonomy" id="2071609"/>
    <lineage>
        <taxon>Bacteria</taxon>
        <taxon>Pseudomonadati</taxon>
        <taxon>Pseudomonadota</taxon>
        <taxon>Gammaproteobacteria</taxon>
        <taxon>Alteromonadales</taxon>
        <taxon>Alteromonadaceae</taxon>
        <taxon>Alteromonas/Salinimonas group</taxon>
        <taxon>Alteromonas</taxon>
    </lineage>
</organism>
<dbReference type="RefSeq" id="WP_377907572.1">
    <property type="nucleotide sequence ID" value="NZ_JBHRSX010000007.1"/>
</dbReference>
<evidence type="ECO:0000313" key="2">
    <source>
        <dbReference type="Proteomes" id="UP001595477"/>
    </source>
</evidence>
<dbReference type="Proteomes" id="UP001595477">
    <property type="component" value="Unassembled WGS sequence"/>
</dbReference>
<gene>
    <name evidence="1" type="ORF">ACFOEW_02195</name>
</gene>
<name>A0ABV7JRL8_9ALTE</name>
<sequence>MVAATNRLDKLDEALLRSGRLDLHVHVPFLDKNARRWFIEKFLQYDVYEEAIDVDLIVSLTAGMSGADLEKVHRETVLQTLSKNTGKIGQSTLLSSYLRPSATVLSLNKSLVWEIN</sequence>
<keyword evidence="2" id="KW-1185">Reference proteome</keyword>
<dbReference type="Gene3D" id="3.40.50.300">
    <property type="entry name" value="P-loop containing nucleotide triphosphate hydrolases"/>
    <property type="match status" value="1"/>
</dbReference>
<evidence type="ECO:0000313" key="1">
    <source>
        <dbReference type="EMBL" id="MFC3200628.1"/>
    </source>
</evidence>
<dbReference type="PANTHER" id="PTHR23076:SF97">
    <property type="entry name" value="ATP-DEPENDENT ZINC METALLOPROTEASE YME1L1"/>
    <property type="match status" value="1"/>
</dbReference>
<dbReference type="SUPFAM" id="SSF52540">
    <property type="entry name" value="P-loop containing nucleoside triphosphate hydrolases"/>
    <property type="match status" value="1"/>
</dbReference>
<evidence type="ECO:0008006" key="3">
    <source>
        <dbReference type="Google" id="ProtNLM"/>
    </source>
</evidence>
<accession>A0ABV7JRL8</accession>
<dbReference type="InterPro" id="IPR027417">
    <property type="entry name" value="P-loop_NTPase"/>
</dbReference>
<proteinExistence type="predicted"/>
<dbReference type="PANTHER" id="PTHR23076">
    <property type="entry name" value="METALLOPROTEASE M41 FTSH"/>
    <property type="match status" value="1"/>
</dbReference>
<dbReference type="Gene3D" id="1.10.8.60">
    <property type="match status" value="1"/>
</dbReference>
<reference evidence="2" key="1">
    <citation type="journal article" date="2019" name="Int. J. Syst. Evol. Microbiol.">
        <title>The Global Catalogue of Microorganisms (GCM) 10K type strain sequencing project: providing services to taxonomists for standard genome sequencing and annotation.</title>
        <authorList>
            <consortium name="The Broad Institute Genomics Platform"/>
            <consortium name="The Broad Institute Genome Sequencing Center for Infectious Disease"/>
            <person name="Wu L."/>
            <person name="Ma J."/>
        </authorList>
    </citation>
    <scope>NUCLEOTIDE SEQUENCE [LARGE SCALE GENOMIC DNA]</scope>
    <source>
        <strain evidence="2">KCTC 52449</strain>
    </source>
</reference>
<protein>
    <recommendedName>
        <fullName evidence="3">ATPase AAA-type core domain-containing protein</fullName>
    </recommendedName>
</protein>
<comment type="caution">
    <text evidence="1">The sequence shown here is derived from an EMBL/GenBank/DDBJ whole genome shotgun (WGS) entry which is preliminary data.</text>
</comment>